<dbReference type="AlphaFoldDB" id="A0A845GV85"/>
<evidence type="ECO:0000256" key="1">
    <source>
        <dbReference type="ARBA" id="ARBA00006226"/>
    </source>
</evidence>
<dbReference type="InterPro" id="IPR035093">
    <property type="entry name" value="RelE/ParE_toxin_dom_sf"/>
</dbReference>
<comment type="caution">
    <text evidence="3">The sequence shown here is derived from an EMBL/GenBank/DDBJ whole genome shotgun (WGS) entry which is preliminary data.</text>
</comment>
<comment type="similarity">
    <text evidence="1">Belongs to the RelE toxin family.</text>
</comment>
<keyword evidence="2" id="KW-1277">Toxin-antitoxin system</keyword>
<dbReference type="Gene3D" id="3.30.2310.20">
    <property type="entry name" value="RelE-like"/>
    <property type="match status" value="1"/>
</dbReference>
<gene>
    <name evidence="3" type="ORF">GTP90_29345</name>
</gene>
<dbReference type="PANTHER" id="PTHR33755">
    <property type="entry name" value="TOXIN PARE1-RELATED"/>
    <property type="match status" value="1"/>
</dbReference>
<evidence type="ECO:0000256" key="2">
    <source>
        <dbReference type="ARBA" id="ARBA00022649"/>
    </source>
</evidence>
<proteinExistence type="inferred from homology"/>
<organism evidence="3 4">
    <name type="scientific">Duganella vulcania</name>
    <dbReference type="NCBI Taxonomy" id="2692166"/>
    <lineage>
        <taxon>Bacteria</taxon>
        <taxon>Pseudomonadati</taxon>
        <taxon>Pseudomonadota</taxon>
        <taxon>Betaproteobacteria</taxon>
        <taxon>Burkholderiales</taxon>
        <taxon>Oxalobacteraceae</taxon>
        <taxon>Telluria group</taxon>
        <taxon>Duganella</taxon>
    </lineage>
</organism>
<sequence>MAVKWTRTALANLVAIVEYIEQDNAERARSFVLEIQAKTNSLAQFPSMGRPGRVAGTRELVIHSNYIIPYRVRGDVVEILRVQHVARRWPRRF</sequence>
<evidence type="ECO:0000313" key="3">
    <source>
        <dbReference type="EMBL" id="MYM97961.1"/>
    </source>
</evidence>
<dbReference type="InterPro" id="IPR051803">
    <property type="entry name" value="TA_system_RelE-like_toxin"/>
</dbReference>
<protein>
    <submittedName>
        <fullName evidence="3">Type II toxin-antitoxin system mRNA interferase toxin, RelE/StbE family</fullName>
    </submittedName>
</protein>
<evidence type="ECO:0000313" key="4">
    <source>
        <dbReference type="Proteomes" id="UP000447355"/>
    </source>
</evidence>
<dbReference type="PANTHER" id="PTHR33755:SF6">
    <property type="entry name" value="PLASMID STABILIZATION SYSTEM PROTEIN"/>
    <property type="match status" value="1"/>
</dbReference>
<dbReference type="NCBIfam" id="TIGR02385">
    <property type="entry name" value="RelE_StbE"/>
    <property type="match status" value="1"/>
</dbReference>
<dbReference type="EMBL" id="WWCX01000094">
    <property type="protein sequence ID" value="MYM97961.1"/>
    <property type="molecule type" value="Genomic_DNA"/>
</dbReference>
<accession>A0A845GV85</accession>
<dbReference type="InterPro" id="IPR007712">
    <property type="entry name" value="RelE/ParE_toxin"/>
</dbReference>
<name>A0A845GV85_9BURK</name>
<dbReference type="Pfam" id="PF05016">
    <property type="entry name" value="ParE_toxin"/>
    <property type="match status" value="1"/>
</dbReference>
<reference evidence="3" key="1">
    <citation type="submission" date="2019-12" db="EMBL/GenBank/DDBJ databases">
        <title>Novel species isolated from a subtropical stream in China.</title>
        <authorList>
            <person name="Lu H."/>
        </authorList>
    </citation>
    <scope>NUCLEOTIDE SEQUENCE [LARGE SCALE GENOMIC DNA]</scope>
    <source>
        <strain evidence="3">FT81W</strain>
    </source>
</reference>
<dbReference type="Proteomes" id="UP000447355">
    <property type="component" value="Unassembled WGS sequence"/>
</dbReference>
<dbReference type="RefSeq" id="WP_161086826.1">
    <property type="nucleotide sequence ID" value="NZ_WWCX01000094.1"/>
</dbReference>